<organism evidence="1">
    <name type="scientific">uncultured Desulfovibrio sp</name>
    <dbReference type="NCBI Taxonomy" id="167968"/>
    <lineage>
        <taxon>Bacteria</taxon>
        <taxon>Pseudomonadati</taxon>
        <taxon>Thermodesulfobacteriota</taxon>
        <taxon>Desulfovibrionia</taxon>
        <taxon>Desulfovibrionales</taxon>
        <taxon>Desulfovibrionaceae</taxon>
        <taxon>Desulfovibrio</taxon>
        <taxon>environmental samples</taxon>
    </lineage>
</organism>
<evidence type="ECO:0000313" key="1">
    <source>
        <dbReference type="EMBL" id="SCM70208.1"/>
    </source>
</evidence>
<dbReference type="EMBL" id="FMJC01000001">
    <property type="protein sequence ID" value="SCM70208.1"/>
    <property type="molecule type" value="Genomic_DNA"/>
</dbReference>
<dbReference type="RefSeq" id="WP_232088194.1">
    <property type="nucleotide sequence ID" value="NZ_LT608333.1"/>
</dbReference>
<dbReference type="GO" id="GO:0016787">
    <property type="term" value="F:hydrolase activity"/>
    <property type="evidence" value="ECO:0007669"/>
    <property type="project" value="UniProtKB-KW"/>
</dbReference>
<sequence>MKTIPYDCLKNPAQSLEVVDSNNAPLCIMAKEDVLRQCLPHRAVALLVRDRRGRALLTLGEQGWGFSSYGQVAAGMSCESSAQDILSREWSQEGGRLASLGLMPPSPSNGLTFLHLYTASLPRSIIKTRALARDRHLLVDQDEMKGLGSHFGDLLSPVMYAALEGGYLSHF</sequence>
<protein>
    <submittedName>
        <fullName evidence="1">NUDIX hydrolase</fullName>
    </submittedName>
</protein>
<accession>A0A212KY28</accession>
<name>A0A212KY28_9BACT</name>
<dbReference type="Gene3D" id="3.90.79.10">
    <property type="entry name" value="Nucleoside Triphosphate Pyrophosphohydrolase"/>
    <property type="match status" value="1"/>
</dbReference>
<proteinExistence type="predicted"/>
<reference evidence="1" key="1">
    <citation type="submission" date="2016-08" db="EMBL/GenBank/DDBJ databases">
        <authorList>
            <person name="Seilhamer J.J."/>
        </authorList>
    </citation>
    <scope>NUCLEOTIDE SEQUENCE</scope>
    <source>
        <strain evidence="1">86-1</strain>
    </source>
</reference>
<dbReference type="AlphaFoldDB" id="A0A212KY28"/>
<keyword evidence="1" id="KW-0378">Hydrolase</keyword>
<gene>
    <name evidence="1" type="ORF">KL86DES1_10257</name>
</gene>